<feature type="binding site" evidence="6">
    <location>
        <position position="161"/>
    </location>
    <ligand>
        <name>Zn(2+)</name>
        <dbReference type="ChEBI" id="CHEBI:29105"/>
        <note>catalytic</note>
    </ligand>
</feature>
<feature type="transmembrane region" description="Helical" evidence="8">
    <location>
        <begin position="15"/>
        <end position="33"/>
    </location>
</feature>
<dbReference type="InterPro" id="IPR000742">
    <property type="entry name" value="EGF"/>
</dbReference>
<keyword evidence="8" id="KW-1133">Transmembrane helix</keyword>
<dbReference type="InterPro" id="IPR001506">
    <property type="entry name" value="Peptidase_M12A"/>
</dbReference>
<feature type="binding site" evidence="6">
    <location>
        <position position="155"/>
    </location>
    <ligand>
        <name>Zn(2+)</name>
        <dbReference type="ChEBI" id="CHEBI:29105"/>
        <note>catalytic</note>
    </ligand>
</feature>
<reference evidence="11" key="1">
    <citation type="submission" date="2017-02" db="UniProtKB">
        <authorList>
            <consortium name="WormBaseParasite"/>
        </authorList>
    </citation>
    <scope>IDENTIFICATION</scope>
</reference>
<keyword evidence="8" id="KW-0472">Membrane</keyword>
<dbReference type="Gene3D" id="3.40.390.10">
    <property type="entry name" value="Collagenase (Catalytic Domain)"/>
    <property type="match status" value="1"/>
</dbReference>
<feature type="binding site" evidence="6">
    <location>
        <position position="151"/>
    </location>
    <ligand>
        <name>Zn(2+)</name>
        <dbReference type="ChEBI" id="CHEBI:29105"/>
        <note>catalytic</note>
    </ligand>
</feature>
<dbReference type="SUPFAM" id="SSF49854">
    <property type="entry name" value="Spermadhesin, CUB domain"/>
    <property type="match status" value="1"/>
</dbReference>
<keyword evidence="6 7" id="KW-0378">Hydrolase</keyword>
<feature type="active site" evidence="6">
    <location>
        <position position="152"/>
    </location>
</feature>
<evidence type="ECO:0000256" key="1">
    <source>
        <dbReference type="ARBA" id="ARBA00022536"/>
    </source>
</evidence>
<dbReference type="EC" id="3.4.24.-" evidence="7"/>
<evidence type="ECO:0000313" key="11">
    <source>
        <dbReference type="WBParaSite" id="PTRK_0000217500.1"/>
    </source>
</evidence>
<keyword evidence="4 6" id="KW-0482">Metalloprotease</keyword>
<dbReference type="PROSITE" id="PS51864">
    <property type="entry name" value="ASTACIN"/>
    <property type="match status" value="1"/>
</dbReference>
<evidence type="ECO:0000256" key="2">
    <source>
        <dbReference type="ARBA" id="ARBA00022723"/>
    </source>
</evidence>
<keyword evidence="1" id="KW-0245">EGF-like domain</keyword>
<dbReference type="GO" id="GO:0008270">
    <property type="term" value="F:zinc ion binding"/>
    <property type="evidence" value="ECO:0007669"/>
    <property type="project" value="UniProtKB-UniRule"/>
</dbReference>
<evidence type="ECO:0000256" key="6">
    <source>
        <dbReference type="PROSITE-ProRule" id="PRU01211"/>
    </source>
</evidence>
<keyword evidence="8" id="KW-0812">Transmembrane</keyword>
<comment type="caution">
    <text evidence="6">Lacks conserved residue(s) required for the propagation of feature annotation.</text>
</comment>
<keyword evidence="5" id="KW-1015">Disulfide bond</keyword>
<dbReference type="PANTHER" id="PTHR10127">
    <property type="entry name" value="DISCOIDIN, CUB, EGF, LAMININ , AND ZINC METALLOPROTEASE DOMAIN CONTAINING"/>
    <property type="match status" value="1"/>
</dbReference>
<dbReference type="Proteomes" id="UP000038045">
    <property type="component" value="Unplaced"/>
</dbReference>
<dbReference type="InterPro" id="IPR006026">
    <property type="entry name" value="Peptidase_Metallo"/>
</dbReference>
<proteinExistence type="predicted"/>
<evidence type="ECO:0000256" key="7">
    <source>
        <dbReference type="RuleBase" id="RU361183"/>
    </source>
</evidence>
<evidence type="ECO:0000256" key="3">
    <source>
        <dbReference type="ARBA" id="ARBA00022833"/>
    </source>
</evidence>
<organism evidence="10 11">
    <name type="scientific">Parastrongyloides trichosuri</name>
    <name type="common">Possum-specific nematode worm</name>
    <dbReference type="NCBI Taxonomy" id="131310"/>
    <lineage>
        <taxon>Eukaryota</taxon>
        <taxon>Metazoa</taxon>
        <taxon>Ecdysozoa</taxon>
        <taxon>Nematoda</taxon>
        <taxon>Chromadorea</taxon>
        <taxon>Rhabditida</taxon>
        <taxon>Tylenchina</taxon>
        <taxon>Panagrolaimomorpha</taxon>
        <taxon>Strongyloidoidea</taxon>
        <taxon>Strongyloididae</taxon>
        <taxon>Parastrongyloides</taxon>
    </lineage>
</organism>
<feature type="domain" description="Peptidase M12A" evidence="9">
    <location>
        <begin position="60"/>
        <end position="252"/>
    </location>
</feature>
<comment type="cofactor">
    <cofactor evidence="6 7">
        <name>Zn(2+)</name>
        <dbReference type="ChEBI" id="CHEBI:29105"/>
    </cofactor>
    <text evidence="6 7">Binds 1 zinc ion per subunit.</text>
</comment>
<dbReference type="WBParaSite" id="PTRK_0000217500.1">
    <property type="protein sequence ID" value="PTRK_0000217500.1"/>
    <property type="gene ID" value="PTRK_0000217500"/>
</dbReference>
<evidence type="ECO:0000313" key="10">
    <source>
        <dbReference type="Proteomes" id="UP000038045"/>
    </source>
</evidence>
<keyword evidence="10" id="KW-1185">Reference proteome</keyword>
<dbReference type="GO" id="GO:0004222">
    <property type="term" value="F:metalloendopeptidase activity"/>
    <property type="evidence" value="ECO:0007669"/>
    <property type="project" value="UniProtKB-UniRule"/>
</dbReference>
<keyword evidence="3 6" id="KW-0862">Zinc</keyword>
<accession>A0A0N4Z572</accession>
<evidence type="ECO:0000259" key="9">
    <source>
        <dbReference type="PROSITE" id="PS51864"/>
    </source>
</evidence>
<dbReference type="PANTHER" id="PTHR10127:SF898">
    <property type="entry name" value="ZINC METALLOPROTEINASE NAS-30"/>
    <property type="match status" value="1"/>
</dbReference>
<dbReference type="PROSITE" id="PS00022">
    <property type="entry name" value="EGF_1"/>
    <property type="match status" value="1"/>
</dbReference>
<dbReference type="SMART" id="SM00235">
    <property type="entry name" value="ZnMc"/>
    <property type="match status" value="1"/>
</dbReference>
<evidence type="ECO:0000256" key="4">
    <source>
        <dbReference type="ARBA" id="ARBA00023049"/>
    </source>
</evidence>
<evidence type="ECO:0000256" key="5">
    <source>
        <dbReference type="ARBA" id="ARBA00023157"/>
    </source>
</evidence>
<evidence type="ECO:0000256" key="8">
    <source>
        <dbReference type="SAM" id="Phobius"/>
    </source>
</evidence>
<dbReference type="InterPro" id="IPR035914">
    <property type="entry name" value="Sperma_CUB_dom_sf"/>
</dbReference>
<keyword evidence="2 6" id="KW-0479">Metal-binding</keyword>
<dbReference type="InterPro" id="IPR024079">
    <property type="entry name" value="MetalloPept_cat_dom_sf"/>
</dbReference>
<dbReference type="AlphaFoldDB" id="A0A0N4Z572"/>
<dbReference type="GO" id="GO:0006508">
    <property type="term" value="P:proteolysis"/>
    <property type="evidence" value="ECO:0007669"/>
    <property type="project" value="UniProtKB-KW"/>
</dbReference>
<dbReference type="Pfam" id="PF01400">
    <property type="entry name" value="Astacin"/>
    <property type="match status" value="1"/>
</dbReference>
<name>A0A0N4Z572_PARTI</name>
<sequence length="404" mass="46592">MCGKKNNFSVFPMNFLSQVLYIFLAVSDIFCYYKNFYQNVNIIYSNETLIISYNKKYDKRAIQGGWHLRWSNPIKYMVLFGVNNVGVSKALSFFSQQTCLRFKNVQNLRGSSGIIYKRANICASQVGRQSMSHPQDILITNHCNDNAGIQHETLHALGLEHEMARMDRDNYIILNKHNMQPGSNDDYRKEPGTINYNLRYDFGSLMHYDRHVYTKNNELTTVTRNKHYLKTIGQSRRASFYDIKVINLHYCNHICKIKLKCYHQGYTDPNDCSKCKCPSFYGGRNCEQLLPSDGSCPEQKYKASNVYQTLYVHGAKKCFFQLEADSGYKIKLILVRSVLPYSRVCQPNIGLETKFLQDKGVSGARFCGNDNNEVIISGGRFVTIGYFSGNQNNYFELKYKVTKG</sequence>
<keyword evidence="6 7" id="KW-0645">Protease</keyword>
<dbReference type="PRINTS" id="PR00480">
    <property type="entry name" value="ASTACIN"/>
</dbReference>
<protein>
    <recommendedName>
        <fullName evidence="7">Metalloendopeptidase</fullName>
        <ecNumber evidence="7">3.4.24.-</ecNumber>
    </recommendedName>
</protein>
<dbReference type="SUPFAM" id="SSF55486">
    <property type="entry name" value="Metalloproteases ('zincins'), catalytic domain"/>
    <property type="match status" value="1"/>
</dbReference>